<protein>
    <submittedName>
        <fullName evidence="2">4765_t:CDS:1</fullName>
    </submittedName>
</protein>
<gene>
    <name evidence="2" type="ORF">PBRASI_LOCUS1537</name>
</gene>
<feature type="compositionally biased region" description="Basic and acidic residues" evidence="1">
    <location>
        <begin position="254"/>
        <end position="269"/>
    </location>
</feature>
<evidence type="ECO:0000313" key="3">
    <source>
        <dbReference type="Proteomes" id="UP000789739"/>
    </source>
</evidence>
<feature type="region of interest" description="Disordered" evidence="1">
    <location>
        <begin position="251"/>
        <end position="270"/>
    </location>
</feature>
<dbReference type="InterPro" id="IPR053729">
    <property type="entry name" value="MAD2L1BP_domain_sf"/>
</dbReference>
<proteinExistence type="predicted"/>
<evidence type="ECO:0000313" key="2">
    <source>
        <dbReference type="EMBL" id="CAG8480223.1"/>
    </source>
</evidence>
<dbReference type="GO" id="GO:0005634">
    <property type="term" value="C:nucleus"/>
    <property type="evidence" value="ECO:0007669"/>
    <property type="project" value="InterPro"/>
</dbReference>
<dbReference type="PANTHER" id="PTHR15681">
    <property type="entry name" value="MAD2L1-BINDING PROTEIN"/>
    <property type="match status" value="1"/>
</dbReference>
<dbReference type="AlphaFoldDB" id="A0A9N8WCZ8"/>
<dbReference type="OrthoDB" id="2387165at2759"/>
<evidence type="ECO:0000256" key="1">
    <source>
        <dbReference type="SAM" id="MobiDB-lite"/>
    </source>
</evidence>
<dbReference type="InterPro" id="IPR009511">
    <property type="entry name" value="MAD1/Cdc20-bound-Mad2-bd"/>
</dbReference>
<dbReference type="GO" id="GO:0007096">
    <property type="term" value="P:regulation of exit from mitosis"/>
    <property type="evidence" value="ECO:0007669"/>
    <property type="project" value="InterPro"/>
</dbReference>
<reference evidence="2" key="1">
    <citation type="submission" date="2021-06" db="EMBL/GenBank/DDBJ databases">
        <authorList>
            <person name="Kallberg Y."/>
            <person name="Tangrot J."/>
            <person name="Rosling A."/>
        </authorList>
    </citation>
    <scope>NUCLEOTIDE SEQUENCE</scope>
    <source>
        <strain evidence="2">BR232B</strain>
    </source>
</reference>
<accession>A0A9N8WCZ8</accession>
<comment type="caution">
    <text evidence="2">The sequence shown here is derived from an EMBL/GenBank/DDBJ whole genome shotgun (WGS) entry which is preliminary data.</text>
</comment>
<organism evidence="2 3">
    <name type="scientific">Paraglomus brasilianum</name>
    <dbReference type="NCBI Taxonomy" id="144538"/>
    <lineage>
        <taxon>Eukaryota</taxon>
        <taxon>Fungi</taxon>
        <taxon>Fungi incertae sedis</taxon>
        <taxon>Mucoromycota</taxon>
        <taxon>Glomeromycotina</taxon>
        <taxon>Glomeromycetes</taxon>
        <taxon>Paraglomerales</taxon>
        <taxon>Paraglomeraceae</taxon>
        <taxon>Paraglomus</taxon>
    </lineage>
</organism>
<sequence>MFASIKSTLQHIFDNYDCLPTLSLSIIIGHSATNPKEIYLLKFVNLYSDRMRKVDENTVVTQLQQEDAAERRFLRSLIHTMSDVPAAPSRLHLLFQTFRENPPPELIPKQLFKLNTSKILSQNIICEGQRRTLSSEACEMEDVCIKVDPQTIVLKGCEEKVDGNDNKSDCEYKSLTDETRENGCSVKCSEETGKGQDITGILYTNSTKNTYCEGNKSDKSGIKKHEELLWDTIEKQAINAQKQLHASNNIDSGTHLKEKSHNSQEDVLGRDTILSNDASASRTHECRSNKFEHWKGAKEQTTCSNTKYQNSHSHFTYDEDDLIWYHCKVSVNGMAAYSFVFGD</sequence>
<dbReference type="EMBL" id="CAJVPI010000101">
    <property type="protein sequence ID" value="CAG8480223.1"/>
    <property type="molecule type" value="Genomic_DNA"/>
</dbReference>
<name>A0A9N8WCZ8_9GLOM</name>
<dbReference type="Proteomes" id="UP000789739">
    <property type="component" value="Unassembled WGS sequence"/>
</dbReference>
<keyword evidence="3" id="KW-1185">Reference proteome</keyword>
<dbReference type="Gene3D" id="3.30.900.20">
    <property type="match status" value="1"/>
</dbReference>
<dbReference type="PANTHER" id="PTHR15681:SF1">
    <property type="entry name" value="MAD2L1-BINDING PROTEIN"/>
    <property type="match status" value="1"/>
</dbReference>